<dbReference type="Gene3D" id="3.40.50.150">
    <property type="entry name" value="Vaccinia Virus protein VP39"/>
    <property type="match status" value="1"/>
</dbReference>
<keyword evidence="2" id="KW-0808">Transferase</keyword>
<keyword evidence="2" id="KW-0489">Methyltransferase</keyword>
<accession>A0A9X3XE81</accession>
<dbReference type="SUPFAM" id="SSF53335">
    <property type="entry name" value="S-adenosyl-L-methionine-dependent methyltransferases"/>
    <property type="match status" value="1"/>
</dbReference>
<reference evidence="2 3" key="1">
    <citation type="submission" date="2021-04" db="EMBL/GenBank/DDBJ databases">
        <title>Genome analysis of Polyangium sp.</title>
        <authorList>
            <person name="Li Y."/>
            <person name="Wang J."/>
        </authorList>
    </citation>
    <scope>NUCLEOTIDE SEQUENCE [LARGE SCALE GENOMIC DNA]</scope>
    <source>
        <strain evidence="2 3">SDU14</strain>
    </source>
</reference>
<feature type="domain" description="Methyltransferase type 11" evidence="1">
    <location>
        <begin position="196"/>
        <end position="239"/>
    </location>
</feature>
<evidence type="ECO:0000259" key="1">
    <source>
        <dbReference type="Pfam" id="PF08241"/>
    </source>
</evidence>
<dbReference type="Proteomes" id="UP001151081">
    <property type="component" value="Unassembled WGS sequence"/>
</dbReference>
<organism evidence="2 3">
    <name type="scientific">Polyangium jinanense</name>
    <dbReference type="NCBI Taxonomy" id="2829994"/>
    <lineage>
        <taxon>Bacteria</taxon>
        <taxon>Pseudomonadati</taxon>
        <taxon>Myxococcota</taxon>
        <taxon>Polyangia</taxon>
        <taxon>Polyangiales</taxon>
        <taxon>Polyangiaceae</taxon>
        <taxon>Polyangium</taxon>
    </lineage>
</organism>
<dbReference type="EMBL" id="JAGTJJ010000058">
    <property type="protein sequence ID" value="MDC3987765.1"/>
    <property type="molecule type" value="Genomic_DNA"/>
</dbReference>
<gene>
    <name evidence="2" type="ORF">KEG57_45290</name>
</gene>
<dbReference type="Pfam" id="PF08241">
    <property type="entry name" value="Methyltransf_11"/>
    <property type="match status" value="1"/>
</dbReference>
<sequence length="365" mass="40151">MAVLRLNVQRARKVLVSRAVTALDLRMVLAFKEPRDAERVIGDDFEQTLGDGNTPREEARRTLETLIAEEVLVPVGDAADMDGACARFGSEASTLAQVVEALAGDLGAMGAFAQREVRIDGEDPLAVLSSVRSKLDALRKGLGDARARFVAEQMQGVVRTAEGELFVHLGSGTARVPGWTNVDLTGGDVRLNLCWELPFADASVRYLYSAHTLEHFDFHTAARRLVKEIHRVLAPGGTARIVVPDIGAFVRQYAAENKAFFREYDRTRPEFAGPAGYRTDLAKVMRMAGSAVKSGWFFEHKMGYDFDTLADILRRAGFSTIERSEYRGSRHEALRGMDDHSASTGFSYEDVANSLFVEATKEVST</sequence>
<dbReference type="AlphaFoldDB" id="A0A9X3XE81"/>
<dbReference type="RefSeq" id="WP_272422988.1">
    <property type="nucleotide sequence ID" value="NZ_JAGTJJ010000058.1"/>
</dbReference>
<proteinExistence type="predicted"/>
<dbReference type="InterPro" id="IPR013216">
    <property type="entry name" value="Methyltransf_11"/>
</dbReference>
<keyword evidence="3" id="KW-1185">Reference proteome</keyword>
<dbReference type="GO" id="GO:0008757">
    <property type="term" value="F:S-adenosylmethionine-dependent methyltransferase activity"/>
    <property type="evidence" value="ECO:0007669"/>
    <property type="project" value="InterPro"/>
</dbReference>
<name>A0A9X3XE81_9BACT</name>
<comment type="caution">
    <text evidence="2">The sequence shown here is derived from an EMBL/GenBank/DDBJ whole genome shotgun (WGS) entry which is preliminary data.</text>
</comment>
<evidence type="ECO:0000313" key="2">
    <source>
        <dbReference type="EMBL" id="MDC3987765.1"/>
    </source>
</evidence>
<dbReference type="InterPro" id="IPR029063">
    <property type="entry name" value="SAM-dependent_MTases_sf"/>
</dbReference>
<dbReference type="GO" id="GO:0032259">
    <property type="term" value="P:methylation"/>
    <property type="evidence" value="ECO:0007669"/>
    <property type="project" value="UniProtKB-KW"/>
</dbReference>
<evidence type="ECO:0000313" key="3">
    <source>
        <dbReference type="Proteomes" id="UP001151081"/>
    </source>
</evidence>
<protein>
    <submittedName>
        <fullName evidence="2">Methyltransferase domain-containing protein</fullName>
    </submittedName>
</protein>